<dbReference type="Pfam" id="PF01627">
    <property type="entry name" value="Hpt"/>
    <property type="match status" value="1"/>
</dbReference>
<dbReference type="InterPro" id="IPR036641">
    <property type="entry name" value="HPT_dom_sf"/>
</dbReference>
<dbReference type="PROSITE" id="PS50851">
    <property type="entry name" value="CHEW"/>
    <property type="match status" value="1"/>
</dbReference>
<dbReference type="InterPro" id="IPR002545">
    <property type="entry name" value="CheW-lke_dom"/>
</dbReference>
<keyword evidence="5 12" id="KW-0597">Phosphoprotein</keyword>
<evidence type="ECO:0000256" key="4">
    <source>
        <dbReference type="ARBA" id="ARBA00022500"/>
    </source>
</evidence>
<dbReference type="SMART" id="SM01231">
    <property type="entry name" value="H-kinase_dim"/>
    <property type="match status" value="1"/>
</dbReference>
<dbReference type="InterPro" id="IPR005467">
    <property type="entry name" value="His_kinase_dom"/>
</dbReference>
<dbReference type="InterPro" id="IPR037006">
    <property type="entry name" value="CheA-like_homodim_sf"/>
</dbReference>
<keyword evidence="7" id="KW-0547">Nucleotide-binding</keyword>
<dbReference type="Pfam" id="PF02895">
    <property type="entry name" value="H-kinase_dim"/>
    <property type="match status" value="1"/>
</dbReference>
<gene>
    <name evidence="17" type="ORF">K4G66_11175</name>
</gene>
<dbReference type="GO" id="GO:0006935">
    <property type="term" value="P:chemotaxis"/>
    <property type="evidence" value="ECO:0007669"/>
    <property type="project" value="UniProtKB-KW"/>
</dbReference>
<evidence type="ECO:0000256" key="9">
    <source>
        <dbReference type="ARBA" id="ARBA00022840"/>
    </source>
</evidence>
<dbReference type="GO" id="GO:0000155">
    <property type="term" value="F:phosphorelay sensor kinase activity"/>
    <property type="evidence" value="ECO:0007669"/>
    <property type="project" value="InterPro"/>
</dbReference>
<dbReference type="PRINTS" id="PR00344">
    <property type="entry name" value="BCTRLSENSOR"/>
</dbReference>
<dbReference type="Pfam" id="PF02518">
    <property type="entry name" value="HATPase_c"/>
    <property type="match status" value="1"/>
</dbReference>
<accession>A0AA49GUS4</accession>
<evidence type="ECO:0000256" key="12">
    <source>
        <dbReference type="PROSITE-ProRule" id="PRU00110"/>
    </source>
</evidence>
<comment type="function">
    <text evidence="11">Involved in the transmission of sensory signals from the chemoreceptors to the flagellar motors. CheA is autophosphorylated; it can transfer its phosphate group to either CheB or CheY.</text>
</comment>
<evidence type="ECO:0000259" key="14">
    <source>
        <dbReference type="PROSITE" id="PS50109"/>
    </source>
</evidence>
<evidence type="ECO:0000256" key="1">
    <source>
        <dbReference type="ARBA" id="ARBA00000085"/>
    </source>
</evidence>
<protein>
    <recommendedName>
        <fullName evidence="3">Chemotaxis protein CheA</fullName>
        <ecNumber evidence="2">2.7.13.3</ecNumber>
    </recommendedName>
</protein>
<dbReference type="InterPro" id="IPR036061">
    <property type="entry name" value="CheW-like_dom_sf"/>
</dbReference>
<dbReference type="InterPro" id="IPR051315">
    <property type="entry name" value="Bact_Chemotaxis_CheA"/>
</dbReference>
<dbReference type="CDD" id="cd00088">
    <property type="entry name" value="HPT"/>
    <property type="match status" value="1"/>
</dbReference>
<keyword evidence="6" id="KW-0808">Transferase</keyword>
<dbReference type="SMART" id="SM00260">
    <property type="entry name" value="CheW"/>
    <property type="match status" value="1"/>
</dbReference>
<name>A0AA49GUS4_9BACT</name>
<dbReference type="SUPFAM" id="SSF47226">
    <property type="entry name" value="Histidine-containing phosphotransfer domain, HPT domain"/>
    <property type="match status" value="1"/>
</dbReference>
<dbReference type="Gene3D" id="3.30.565.10">
    <property type="entry name" value="Histidine kinase-like ATPase, C-terminal domain"/>
    <property type="match status" value="1"/>
</dbReference>
<dbReference type="GO" id="GO:0005737">
    <property type="term" value="C:cytoplasm"/>
    <property type="evidence" value="ECO:0007669"/>
    <property type="project" value="InterPro"/>
</dbReference>
<keyword evidence="9" id="KW-0067">ATP-binding</keyword>
<reference evidence="17" key="2">
    <citation type="journal article" date="2024" name="Antonie Van Leeuwenhoek">
        <title>Roseihalotalea indica gen. nov., sp. nov., a halophilic Bacteroidetes from mesopelagic Southwest Indian Ocean with higher carbohydrate metabolic potential.</title>
        <authorList>
            <person name="Chen B."/>
            <person name="Zhang M."/>
            <person name="Lin D."/>
            <person name="Ye J."/>
            <person name="Tang K."/>
        </authorList>
    </citation>
    <scope>NUCLEOTIDE SEQUENCE</scope>
    <source>
        <strain evidence="17">TK19036</strain>
    </source>
</reference>
<evidence type="ECO:0000259" key="15">
    <source>
        <dbReference type="PROSITE" id="PS50851"/>
    </source>
</evidence>
<dbReference type="SMART" id="SM00073">
    <property type="entry name" value="HPT"/>
    <property type="match status" value="1"/>
</dbReference>
<evidence type="ECO:0000256" key="2">
    <source>
        <dbReference type="ARBA" id="ARBA00012438"/>
    </source>
</evidence>
<feature type="domain" description="HPt" evidence="16">
    <location>
        <begin position="1"/>
        <end position="104"/>
    </location>
</feature>
<dbReference type="SUPFAM" id="SSF47384">
    <property type="entry name" value="Homodimeric domain of signal transducing histidine kinase"/>
    <property type="match status" value="1"/>
</dbReference>
<keyword evidence="10" id="KW-0902">Two-component regulatory system</keyword>
<dbReference type="Gene3D" id="1.20.120.160">
    <property type="entry name" value="HPT domain"/>
    <property type="match status" value="1"/>
</dbReference>
<feature type="domain" description="CheW-like" evidence="15">
    <location>
        <begin position="467"/>
        <end position="616"/>
    </location>
</feature>
<dbReference type="InterPro" id="IPR036097">
    <property type="entry name" value="HisK_dim/P_sf"/>
</dbReference>
<keyword evidence="8" id="KW-0418">Kinase</keyword>
<reference evidence="17" key="1">
    <citation type="journal article" date="2023" name="Comput. Struct. Biotechnol. J.">
        <title>Discovery of a novel marine Bacteroidetes with a rich repertoire of carbohydrate-active enzymes.</title>
        <authorList>
            <person name="Chen B."/>
            <person name="Liu G."/>
            <person name="Chen Q."/>
            <person name="Wang H."/>
            <person name="Liu L."/>
            <person name="Tang K."/>
        </authorList>
    </citation>
    <scope>NUCLEOTIDE SEQUENCE</scope>
    <source>
        <strain evidence="17">TK19036</strain>
    </source>
</reference>
<feature type="domain" description="Histidine kinase" evidence="14">
    <location>
        <begin position="218"/>
        <end position="465"/>
    </location>
</feature>
<keyword evidence="4" id="KW-0145">Chemotaxis</keyword>
<evidence type="ECO:0000256" key="11">
    <source>
        <dbReference type="ARBA" id="ARBA00035100"/>
    </source>
</evidence>
<sequence length="626" mass="68539">MKKEDEYKEIFLAEALDNYEELNRLITELEKKPTDQSAINAIFRITHTLKGNAAGMGFTSISELAHTLETLFGEIRDQKISLSTDIFTALFKAIDTLGALIHSLQDGAKVSYKGIKTKLEVICRQAASAPQAAEPETSSQPAEETPKKPRKTRKTSATTKKANTSKTEATQQEPKEKPAPPKKDSTKAPKPEPVTEVSATESSPQPAVEESMPENKIVFSDLVQVPVRKLDNLLNLVGELIIERDRMIATHSDLHSANEYARLNRISSDLQYSVMDVRLVQVGFLFNKFHRVVRDAATLEKKQVVLKLEGTDTEIDRNILQIISDSLIHLIRNSVAHGVESPEERKEAGKQAEGTITLRASNENDGVVIEILDDGKGVDVTKVRQRGIQRGLITEEQATQLTEEETIMLIFEPGFSTVEQVNAISGRGVGMDVVKKALDSVGGKVSVQTTAGEGTCIRLALPSSMAVKGTLLFMANDTEYAIPLAYTEAVVSLHKSDIHKVGKGLVATYLGKTISIVCLKDIFTLPEGTDLHHSGVLQQSLDHLHPEAQLDIIIVSYGSRTVGFVVDKLLQQKEIVEKPLTKPIDKVQFISGVTILGNGNVCLVLHVPAIVSFVFQGTHHQTGILS</sequence>
<dbReference type="EMBL" id="CP120682">
    <property type="protein sequence ID" value="WKN39254.1"/>
    <property type="molecule type" value="Genomic_DNA"/>
</dbReference>
<dbReference type="SUPFAM" id="SSF55874">
    <property type="entry name" value="ATPase domain of HSP90 chaperone/DNA topoisomerase II/histidine kinase"/>
    <property type="match status" value="1"/>
</dbReference>
<evidence type="ECO:0000256" key="3">
    <source>
        <dbReference type="ARBA" id="ARBA00021495"/>
    </source>
</evidence>
<feature type="compositionally biased region" description="Low complexity" evidence="13">
    <location>
        <begin position="155"/>
        <end position="167"/>
    </location>
</feature>
<dbReference type="FunFam" id="3.30.565.10:FF:000016">
    <property type="entry name" value="Chemotaxis protein CheA, putative"/>
    <property type="match status" value="1"/>
</dbReference>
<dbReference type="InterPro" id="IPR004358">
    <property type="entry name" value="Sig_transdc_His_kin-like_C"/>
</dbReference>
<dbReference type="PANTHER" id="PTHR43395:SF10">
    <property type="entry name" value="CHEMOTAXIS PROTEIN CHEA"/>
    <property type="match status" value="1"/>
</dbReference>
<evidence type="ECO:0000256" key="10">
    <source>
        <dbReference type="ARBA" id="ARBA00023012"/>
    </source>
</evidence>
<evidence type="ECO:0000259" key="16">
    <source>
        <dbReference type="PROSITE" id="PS50894"/>
    </source>
</evidence>
<evidence type="ECO:0000256" key="5">
    <source>
        <dbReference type="ARBA" id="ARBA00022553"/>
    </source>
</evidence>
<feature type="modified residue" description="Phosphohistidine" evidence="12">
    <location>
        <position position="47"/>
    </location>
</feature>
<evidence type="ECO:0000313" key="17">
    <source>
        <dbReference type="EMBL" id="WKN39254.1"/>
    </source>
</evidence>
<comment type="catalytic activity">
    <reaction evidence="1">
        <text>ATP + protein L-histidine = ADP + protein N-phospho-L-histidine.</text>
        <dbReference type="EC" id="2.7.13.3"/>
    </reaction>
</comment>
<dbReference type="SMART" id="SM00387">
    <property type="entry name" value="HATPase_c"/>
    <property type="match status" value="1"/>
</dbReference>
<dbReference type="SUPFAM" id="SSF50341">
    <property type="entry name" value="CheW-like"/>
    <property type="match status" value="1"/>
</dbReference>
<organism evidence="17">
    <name type="scientific">Roseihalotalea indica</name>
    <dbReference type="NCBI Taxonomy" id="2867963"/>
    <lineage>
        <taxon>Bacteria</taxon>
        <taxon>Pseudomonadati</taxon>
        <taxon>Bacteroidota</taxon>
        <taxon>Cytophagia</taxon>
        <taxon>Cytophagales</taxon>
        <taxon>Catalimonadaceae</taxon>
        <taxon>Roseihalotalea</taxon>
    </lineage>
</organism>
<dbReference type="InterPro" id="IPR003594">
    <property type="entry name" value="HATPase_dom"/>
</dbReference>
<dbReference type="PROSITE" id="PS50109">
    <property type="entry name" value="HIS_KIN"/>
    <property type="match status" value="1"/>
</dbReference>
<evidence type="ECO:0000256" key="6">
    <source>
        <dbReference type="ARBA" id="ARBA00022679"/>
    </source>
</evidence>
<dbReference type="AlphaFoldDB" id="A0AA49GUS4"/>
<dbReference type="EC" id="2.7.13.3" evidence="2"/>
<dbReference type="Pfam" id="PF01584">
    <property type="entry name" value="CheW"/>
    <property type="match status" value="1"/>
</dbReference>
<dbReference type="InterPro" id="IPR008207">
    <property type="entry name" value="Sig_transdc_His_kin_Hpt_dom"/>
</dbReference>
<feature type="compositionally biased region" description="Basic and acidic residues" evidence="13">
    <location>
        <begin position="173"/>
        <end position="190"/>
    </location>
</feature>
<feature type="compositionally biased region" description="Low complexity" evidence="13">
    <location>
        <begin position="129"/>
        <end position="138"/>
    </location>
</feature>
<feature type="region of interest" description="Disordered" evidence="13">
    <location>
        <begin position="129"/>
        <end position="212"/>
    </location>
</feature>
<dbReference type="Gene3D" id="2.30.30.40">
    <property type="entry name" value="SH3 Domains"/>
    <property type="match status" value="1"/>
</dbReference>
<dbReference type="InterPro" id="IPR004105">
    <property type="entry name" value="CheA-like_dim"/>
</dbReference>
<evidence type="ECO:0000256" key="8">
    <source>
        <dbReference type="ARBA" id="ARBA00022777"/>
    </source>
</evidence>
<dbReference type="Gene3D" id="1.10.287.560">
    <property type="entry name" value="Histidine kinase CheA-like, homodimeric domain"/>
    <property type="match status" value="1"/>
</dbReference>
<dbReference type="InterPro" id="IPR036890">
    <property type="entry name" value="HATPase_C_sf"/>
</dbReference>
<proteinExistence type="predicted"/>
<dbReference type="GO" id="GO:0005524">
    <property type="term" value="F:ATP binding"/>
    <property type="evidence" value="ECO:0007669"/>
    <property type="project" value="UniProtKB-KW"/>
</dbReference>
<dbReference type="PANTHER" id="PTHR43395">
    <property type="entry name" value="SENSOR HISTIDINE KINASE CHEA"/>
    <property type="match status" value="1"/>
</dbReference>
<evidence type="ECO:0000256" key="7">
    <source>
        <dbReference type="ARBA" id="ARBA00022741"/>
    </source>
</evidence>
<evidence type="ECO:0000256" key="13">
    <source>
        <dbReference type="SAM" id="MobiDB-lite"/>
    </source>
</evidence>
<dbReference type="PROSITE" id="PS50894">
    <property type="entry name" value="HPT"/>
    <property type="match status" value="1"/>
</dbReference>